<proteinExistence type="predicted"/>
<keyword evidence="1" id="KW-0812">Transmembrane</keyword>
<dbReference type="PANTHER" id="PTHR46254">
    <property type="entry name" value="PROTEIN GVQW1-RELATED"/>
    <property type="match status" value="1"/>
</dbReference>
<sequence length="114" mass="13124">MYFVLISVESLSTCLNTSSIWMFGHVICYMLHVSSFIYLPLLLLFFLRRSFAVLTQTGVQWHDLGSLQPLPPGFRQFSCLSLPSSWDYRHVPPCPANFCIFSRARVSLCWPGWS</sequence>
<protein>
    <submittedName>
        <fullName evidence="2">Uncharacterized protein</fullName>
    </submittedName>
</protein>
<organism evidence="2 3">
    <name type="scientific">Callithrix jacchus</name>
    <name type="common">White-tufted-ear marmoset</name>
    <name type="synonym">Simia Jacchus</name>
    <dbReference type="NCBI Taxonomy" id="9483"/>
    <lineage>
        <taxon>Eukaryota</taxon>
        <taxon>Metazoa</taxon>
        <taxon>Chordata</taxon>
        <taxon>Craniata</taxon>
        <taxon>Vertebrata</taxon>
        <taxon>Euteleostomi</taxon>
        <taxon>Mammalia</taxon>
        <taxon>Eutheria</taxon>
        <taxon>Euarchontoglires</taxon>
        <taxon>Primates</taxon>
        <taxon>Haplorrhini</taxon>
        <taxon>Platyrrhini</taxon>
        <taxon>Cebidae</taxon>
        <taxon>Callitrichinae</taxon>
        <taxon>Callithrix</taxon>
        <taxon>Callithrix</taxon>
    </lineage>
</organism>
<accession>A0A8I3W108</accession>
<keyword evidence="1" id="KW-0472">Membrane</keyword>
<dbReference type="AlphaFoldDB" id="A0A8I3W108"/>
<dbReference type="GeneTree" id="ENSGT00940000161627"/>
<name>A0A8I3W108_CALJA</name>
<evidence type="ECO:0000313" key="2">
    <source>
        <dbReference type="Ensembl" id="ENSCJAP00000081029.1"/>
    </source>
</evidence>
<reference evidence="2" key="3">
    <citation type="submission" date="2025-09" db="UniProtKB">
        <authorList>
            <consortium name="Ensembl"/>
        </authorList>
    </citation>
    <scope>IDENTIFICATION</scope>
</reference>
<keyword evidence="1" id="KW-1133">Transmembrane helix</keyword>
<reference evidence="2" key="2">
    <citation type="submission" date="2025-08" db="UniProtKB">
        <authorList>
            <consortium name="Ensembl"/>
        </authorList>
    </citation>
    <scope>IDENTIFICATION</scope>
</reference>
<evidence type="ECO:0000256" key="1">
    <source>
        <dbReference type="SAM" id="Phobius"/>
    </source>
</evidence>
<feature type="transmembrane region" description="Helical" evidence="1">
    <location>
        <begin position="20"/>
        <end position="47"/>
    </location>
</feature>
<evidence type="ECO:0000313" key="3">
    <source>
        <dbReference type="Proteomes" id="UP000008225"/>
    </source>
</evidence>
<reference evidence="2 3" key="1">
    <citation type="submission" date="2009-03" db="EMBL/GenBank/DDBJ databases">
        <authorList>
            <person name="Warren W."/>
            <person name="Ye L."/>
            <person name="Minx P."/>
            <person name="Worley K."/>
            <person name="Gibbs R."/>
            <person name="Wilson R.K."/>
        </authorList>
    </citation>
    <scope>NUCLEOTIDE SEQUENCE [LARGE SCALE GENOMIC DNA]</scope>
</reference>
<dbReference type="Proteomes" id="UP000008225">
    <property type="component" value="Chromosome 4"/>
</dbReference>
<keyword evidence="3" id="KW-1185">Reference proteome</keyword>
<dbReference type="Ensembl" id="ENSCJAT00000117471.1">
    <property type="protein sequence ID" value="ENSCJAP00000081029.1"/>
    <property type="gene ID" value="ENSCJAG00000073844.1"/>
</dbReference>